<dbReference type="SUPFAM" id="SSF55394">
    <property type="entry name" value="Bactericidal permeability-increasing protein, BPI"/>
    <property type="match status" value="2"/>
</dbReference>
<comment type="similarity">
    <text evidence="1">Belongs to the BPI/LBP/Plunc superfamily. BPI/LBP family.</text>
</comment>
<organism evidence="6 7">
    <name type="scientific">Steinernema carpocapsae</name>
    <name type="common">Entomopathogenic nematode</name>
    <dbReference type="NCBI Taxonomy" id="34508"/>
    <lineage>
        <taxon>Eukaryota</taxon>
        <taxon>Metazoa</taxon>
        <taxon>Ecdysozoa</taxon>
        <taxon>Nematoda</taxon>
        <taxon>Chromadorea</taxon>
        <taxon>Rhabditida</taxon>
        <taxon>Tylenchina</taxon>
        <taxon>Panagrolaimomorpha</taxon>
        <taxon>Strongyloidoidea</taxon>
        <taxon>Steinernematidae</taxon>
        <taxon>Steinernema</taxon>
    </lineage>
</organism>
<dbReference type="SMART" id="SM00329">
    <property type="entry name" value="BPI2"/>
    <property type="match status" value="1"/>
</dbReference>
<evidence type="ECO:0000256" key="1">
    <source>
        <dbReference type="ARBA" id="ARBA00007292"/>
    </source>
</evidence>
<name>A0A4U5MLI7_STECR</name>
<dbReference type="InterPro" id="IPR017943">
    <property type="entry name" value="Bactericidal_perm-incr_a/b_dom"/>
</dbReference>
<sequence length="756" mass="84328">MRMKSHANASCPLLHHIRPQLFPTNHKHRFRFASVILEIRFSGLVFSHPIFHLHYLLDRRWCDRSAVDLLLLLRLLFICCSVLGTTWNSSGRCRRCRHMTTLPAGRSPLPQRRHCSTFSMRPKVLLTLALFCCLSRDVLSRPDNNVIGPAKGELETTTFNKEEVTLAPGSESGSTSEEGITHPMNELFDEDVNPTVTLNYDDDAVALSTDAPGHEEEAYEELLKRQEHTAGIYFRVSQKGVDYVTGLASEALPQLLDRLVLPKIEESVLTISKLMIEKFEKPSIQARFIGGKGVGANIFLPEVKLGAAYQAQLGFFGQSGRCRAQVKNLTIEMEVHISRNESEKRNIVEVPVCNVTTSSVKVAFAGDSSTSLNAIRSTIQTRIAEEIANAICQISVQITEFFENEKRQVLKPKKPVEEEGEEVEESDVTAGADSFGADLCAPEKVEGVEDEPEVTTLAPTGDSGRVILGGPPKKGQWAMDLTLRYPITFTDNDVVFGLDGGAVFFGSPAQGIIRPAMLNVSAMGDKMVGFLISEYVPNTFFDHIYENNLGIIKETLRMDSLPKYLRPIAKLVCSTCQLQLTANLTGQPHMTITQKGATMDIEGDVSVVFASKTKNHNVINANTKLKITVRPYVRQSRVYGDVSLTNVDIRAEKVGIGGIFANSLRKMLNFVVPKRLWPKIKKRLRFALNDRGFKLPVMCGLELEKLSVDYIEHAIVLDTDFTYDLPHFITKFKAHMANELKKAKESSSEEDTFRYL</sequence>
<evidence type="ECO:0000256" key="3">
    <source>
        <dbReference type="SAM" id="Phobius"/>
    </source>
</evidence>
<dbReference type="PANTHER" id="PTHR10504">
    <property type="entry name" value="BACTERICIDAL PERMEABILITY-INCREASING BPI PROTEIN-RELATED"/>
    <property type="match status" value="1"/>
</dbReference>
<keyword evidence="2" id="KW-1015">Disulfide bond</keyword>
<evidence type="ECO:0000259" key="5">
    <source>
        <dbReference type="SMART" id="SM00329"/>
    </source>
</evidence>
<feature type="transmembrane region" description="Helical" evidence="3">
    <location>
        <begin position="69"/>
        <end position="87"/>
    </location>
</feature>
<evidence type="ECO:0000313" key="6">
    <source>
        <dbReference type="EMBL" id="TKR70330.1"/>
    </source>
</evidence>
<reference evidence="6 7" key="2">
    <citation type="journal article" date="2019" name="G3 (Bethesda)">
        <title>Hybrid Assembly of the Genome of the Entomopathogenic Nematode Steinernema carpocapsae Identifies the X-Chromosome.</title>
        <authorList>
            <person name="Serra L."/>
            <person name="Macchietto M."/>
            <person name="Macias-Munoz A."/>
            <person name="McGill C.J."/>
            <person name="Rodriguez I.M."/>
            <person name="Rodriguez B."/>
            <person name="Murad R."/>
            <person name="Mortazavi A."/>
        </authorList>
    </citation>
    <scope>NUCLEOTIDE SEQUENCE [LARGE SCALE GENOMIC DNA]</scope>
    <source>
        <strain evidence="6 7">ALL</strain>
    </source>
</reference>
<keyword evidence="7" id="KW-1185">Reference proteome</keyword>
<dbReference type="Pfam" id="PF01273">
    <property type="entry name" value="LBP_BPI_CETP"/>
    <property type="match status" value="1"/>
</dbReference>
<evidence type="ECO:0008006" key="8">
    <source>
        <dbReference type="Google" id="ProtNLM"/>
    </source>
</evidence>
<dbReference type="InterPro" id="IPR032942">
    <property type="entry name" value="BPI/LBP/Plunc"/>
</dbReference>
<gene>
    <name evidence="6" type="ORF">L596_022369</name>
</gene>
<comment type="caution">
    <text evidence="6">The sequence shown here is derived from an EMBL/GenBank/DDBJ whole genome shotgun (WGS) entry which is preliminary data.</text>
</comment>
<dbReference type="GO" id="GO:0008289">
    <property type="term" value="F:lipid binding"/>
    <property type="evidence" value="ECO:0007669"/>
    <property type="project" value="InterPro"/>
</dbReference>
<dbReference type="Gene3D" id="3.15.10.10">
    <property type="entry name" value="Bactericidal permeability-increasing protein, domain 1"/>
    <property type="match status" value="1"/>
</dbReference>
<evidence type="ECO:0000259" key="4">
    <source>
        <dbReference type="SMART" id="SM00328"/>
    </source>
</evidence>
<feature type="domain" description="Lipid-binding serum glycoprotein C-terminal" evidence="5">
    <location>
        <begin position="522"/>
        <end position="719"/>
    </location>
</feature>
<proteinExistence type="inferred from homology"/>
<evidence type="ECO:0000313" key="7">
    <source>
        <dbReference type="Proteomes" id="UP000298663"/>
    </source>
</evidence>
<dbReference type="EMBL" id="AZBU02000007">
    <property type="protein sequence ID" value="TKR70330.1"/>
    <property type="molecule type" value="Genomic_DNA"/>
</dbReference>
<protein>
    <recommendedName>
        <fullName evidence="8">Lipid-binding serum glycoprotein C-terminal domain-containing protein</fullName>
    </recommendedName>
</protein>
<reference evidence="6 7" key="1">
    <citation type="journal article" date="2015" name="Genome Biol.">
        <title>Comparative genomics of Steinernema reveals deeply conserved gene regulatory networks.</title>
        <authorList>
            <person name="Dillman A.R."/>
            <person name="Macchietto M."/>
            <person name="Porter C.F."/>
            <person name="Rogers A."/>
            <person name="Williams B."/>
            <person name="Antoshechkin I."/>
            <person name="Lee M.M."/>
            <person name="Goodwin Z."/>
            <person name="Lu X."/>
            <person name="Lewis E.E."/>
            <person name="Goodrich-Blair H."/>
            <person name="Stock S.P."/>
            <person name="Adams B.J."/>
            <person name="Sternberg P.W."/>
            <person name="Mortazavi A."/>
        </authorList>
    </citation>
    <scope>NUCLEOTIDE SEQUENCE [LARGE SCALE GENOMIC DNA]</scope>
    <source>
        <strain evidence="6 7">ALL</strain>
    </source>
</reference>
<keyword evidence="3" id="KW-1133">Transmembrane helix</keyword>
<dbReference type="SMART" id="SM00328">
    <property type="entry name" value="BPI1"/>
    <property type="match status" value="1"/>
</dbReference>
<dbReference type="InterPro" id="IPR001124">
    <property type="entry name" value="Lipid-bd_serum_glycop_C"/>
</dbReference>
<dbReference type="Proteomes" id="UP000298663">
    <property type="component" value="Unassembled WGS sequence"/>
</dbReference>
<feature type="domain" description="Lipid-binding serum glycoprotein N-terminal" evidence="4">
    <location>
        <begin position="235"/>
        <end position="452"/>
    </location>
</feature>
<dbReference type="PANTHER" id="PTHR10504:SF136">
    <property type="entry name" value="NOSE RESISTANT TO FLUOXETINE PROTEIN 5"/>
    <property type="match status" value="1"/>
</dbReference>
<dbReference type="Gene3D" id="3.15.20.10">
    <property type="entry name" value="Bactericidal permeability-increasing protein, domain 2"/>
    <property type="match status" value="1"/>
</dbReference>
<accession>A0A4U5MLI7</accession>
<dbReference type="GO" id="GO:0005615">
    <property type="term" value="C:extracellular space"/>
    <property type="evidence" value="ECO:0007669"/>
    <property type="project" value="TreeGrafter"/>
</dbReference>
<dbReference type="InterPro" id="IPR017942">
    <property type="entry name" value="Lipid-bd_serum_glycop_N"/>
</dbReference>
<keyword evidence="3" id="KW-0472">Membrane</keyword>
<dbReference type="OrthoDB" id="5776980at2759"/>
<dbReference type="AlphaFoldDB" id="A0A4U5MLI7"/>
<dbReference type="Pfam" id="PF02886">
    <property type="entry name" value="LBP_BPI_CETP_C"/>
    <property type="match status" value="1"/>
</dbReference>
<evidence type="ECO:0000256" key="2">
    <source>
        <dbReference type="ARBA" id="ARBA00023157"/>
    </source>
</evidence>
<keyword evidence="3" id="KW-0812">Transmembrane</keyword>